<comment type="caution">
    <text evidence="3">The sequence shown here is derived from an EMBL/GenBank/DDBJ whole genome shotgun (WGS) entry which is preliminary data.</text>
</comment>
<keyword evidence="1 3" id="KW-0378">Hydrolase</keyword>
<evidence type="ECO:0000256" key="1">
    <source>
        <dbReference type="ARBA" id="ARBA00022801"/>
    </source>
</evidence>
<proteinExistence type="predicted"/>
<name>A0A4R5B3A5_9ACTN</name>
<gene>
    <name evidence="3" type="ORF">E1298_28275</name>
</gene>
<sequence>MCPYDSLAHERWTRVPDPYTGPHADTAALILIDVQRDFFEEDAPARIEGTSEAIPAMAELASAFRAKGLPIVHVVRLYLPDGSNADMVRRHAIENGARVVRPGSPGAQVAPELLPAKAELDDEILLKGGFQAVGPREHIMYKPRWGAFYGTALEGHLRDAGADTLVFAGCNFPNCPRTSVYEASERDFRAVLVADAMSGVYDRGAAECRRIGVPVWNVAETVKWLEAV</sequence>
<organism evidence="3 4">
    <name type="scientific">Actinomadura rubrisoli</name>
    <dbReference type="NCBI Taxonomy" id="2530368"/>
    <lineage>
        <taxon>Bacteria</taxon>
        <taxon>Bacillati</taxon>
        <taxon>Actinomycetota</taxon>
        <taxon>Actinomycetes</taxon>
        <taxon>Streptosporangiales</taxon>
        <taxon>Thermomonosporaceae</taxon>
        <taxon>Actinomadura</taxon>
    </lineage>
</organism>
<dbReference type="Proteomes" id="UP000294513">
    <property type="component" value="Unassembled WGS sequence"/>
</dbReference>
<reference evidence="3 4" key="1">
    <citation type="submission" date="2019-03" db="EMBL/GenBank/DDBJ databases">
        <title>Draft genome sequences of novel Actinobacteria.</title>
        <authorList>
            <person name="Sahin N."/>
            <person name="Ay H."/>
            <person name="Saygin H."/>
        </authorList>
    </citation>
    <scope>NUCLEOTIDE SEQUENCE [LARGE SCALE GENOMIC DNA]</scope>
    <source>
        <strain evidence="3 4">H3C3</strain>
    </source>
</reference>
<dbReference type="InterPro" id="IPR036380">
    <property type="entry name" value="Isochorismatase-like_sf"/>
</dbReference>
<accession>A0A4R5B3A5</accession>
<evidence type="ECO:0000313" key="4">
    <source>
        <dbReference type="Proteomes" id="UP000294513"/>
    </source>
</evidence>
<dbReference type="SUPFAM" id="SSF52499">
    <property type="entry name" value="Isochorismatase-like hydrolases"/>
    <property type="match status" value="1"/>
</dbReference>
<feature type="domain" description="Isochorismatase-like" evidence="2">
    <location>
        <begin position="27"/>
        <end position="201"/>
    </location>
</feature>
<dbReference type="Gene3D" id="3.40.50.850">
    <property type="entry name" value="Isochorismatase-like"/>
    <property type="match status" value="1"/>
</dbReference>
<dbReference type="AlphaFoldDB" id="A0A4R5B3A5"/>
<keyword evidence="4" id="KW-1185">Reference proteome</keyword>
<dbReference type="InterPro" id="IPR000868">
    <property type="entry name" value="Isochorismatase-like_dom"/>
</dbReference>
<dbReference type="PANTHER" id="PTHR43540">
    <property type="entry name" value="PEROXYUREIDOACRYLATE/UREIDOACRYLATE AMIDOHYDROLASE-RELATED"/>
    <property type="match status" value="1"/>
</dbReference>
<dbReference type="GO" id="GO:0016787">
    <property type="term" value="F:hydrolase activity"/>
    <property type="evidence" value="ECO:0007669"/>
    <property type="project" value="UniProtKB-KW"/>
</dbReference>
<dbReference type="Pfam" id="PF00857">
    <property type="entry name" value="Isochorismatase"/>
    <property type="match status" value="1"/>
</dbReference>
<dbReference type="CDD" id="cd00431">
    <property type="entry name" value="cysteine_hydrolases"/>
    <property type="match status" value="1"/>
</dbReference>
<evidence type="ECO:0000259" key="2">
    <source>
        <dbReference type="Pfam" id="PF00857"/>
    </source>
</evidence>
<dbReference type="OrthoDB" id="3174612at2"/>
<dbReference type="EMBL" id="SMKU01000181">
    <property type="protein sequence ID" value="TDD79199.1"/>
    <property type="molecule type" value="Genomic_DNA"/>
</dbReference>
<dbReference type="InterPro" id="IPR050272">
    <property type="entry name" value="Isochorismatase-like_hydrls"/>
</dbReference>
<protein>
    <submittedName>
        <fullName evidence="3">Cysteine hydrolase</fullName>
    </submittedName>
</protein>
<evidence type="ECO:0000313" key="3">
    <source>
        <dbReference type="EMBL" id="TDD79199.1"/>
    </source>
</evidence>